<organism evidence="1 2">
    <name type="scientific">Naganishia vaughanmartiniae</name>
    <dbReference type="NCBI Taxonomy" id="1424756"/>
    <lineage>
        <taxon>Eukaryota</taxon>
        <taxon>Fungi</taxon>
        <taxon>Dikarya</taxon>
        <taxon>Basidiomycota</taxon>
        <taxon>Agaricomycotina</taxon>
        <taxon>Tremellomycetes</taxon>
        <taxon>Filobasidiales</taxon>
        <taxon>Filobasidiaceae</taxon>
        <taxon>Naganishia</taxon>
    </lineage>
</organism>
<protein>
    <submittedName>
        <fullName evidence="1">Uncharacterized protein</fullName>
    </submittedName>
</protein>
<gene>
    <name evidence="1" type="ORF">QFC22_005877</name>
</gene>
<comment type="caution">
    <text evidence="1">The sequence shown here is derived from an EMBL/GenBank/DDBJ whole genome shotgun (WGS) entry which is preliminary data.</text>
</comment>
<accession>A0ACC2WSP6</accession>
<keyword evidence="2" id="KW-1185">Reference proteome</keyword>
<reference evidence="1" key="1">
    <citation type="submission" date="2023-04" db="EMBL/GenBank/DDBJ databases">
        <title>Draft Genome sequencing of Naganishia species isolated from polar environments using Oxford Nanopore Technology.</title>
        <authorList>
            <person name="Leo P."/>
            <person name="Venkateswaran K."/>
        </authorList>
    </citation>
    <scope>NUCLEOTIDE SEQUENCE</scope>
    <source>
        <strain evidence="1">MNA-CCFEE 5425</strain>
    </source>
</reference>
<evidence type="ECO:0000313" key="2">
    <source>
        <dbReference type="Proteomes" id="UP001243375"/>
    </source>
</evidence>
<name>A0ACC2WSP6_9TREE</name>
<evidence type="ECO:0000313" key="1">
    <source>
        <dbReference type="EMBL" id="KAJ9114057.1"/>
    </source>
</evidence>
<dbReference type="EMBL" id="JASBWU010000020">
    <property type="protein sequence ID" value="KAJ9114057.1"/>
    <property type="molecule type" value="Genomic_DNA"/>
</dbReference>
<sequence length="634" mass="66174">MRPGRYHWLLHKLSQGFGGGNQRRFVKPWTSAANVLSNGFDQIVNVTSGIGAQIDQVEKDVKTLVADFCSTPEVCANNTLEALKTEVENTLNVAKEIAQLNAIVKSASDSARQIGTVISAGADAIDAVSDLGVAGLVKKVQDGSFRKIEELAGALKAAQHMPQIIEDIQKQSGQLTTVVTELQAKAPRFVDSVQKIVGQNWLSNYDKTDAAAADRLTKQVQQVQTLIARLVPQATQLWTSASFLVDSLGSVSVERDLDVQLDLGVASYQRQTSGWFHMPCLTTGTLKYNLFGFKGSVDYPKFYRCKQNYNIPFPNQHIPYIRLRIPDNALLARLGGGLASGSTTSISIVSAQAQAATAAPSSAASTAVSSIATTTEGISSSSASGIATSTTQASSSSSLDGTSSTTSSSTSSSTVPASVEVSATSETVAPSQASATPTPTAAPVRRERTRPFKPVNLPRQAAEDTPDVIPPDEALSADLPGDLFTDSAQASAAARETIASTILFTSTTINGQATTISIGANPTGAPVSTEVVPDPTLSDDALSIPETFAIATDLSTTSLEEDMTTWTPLGTASVDTAEPTITPALTTSSSTTSARATASASGTAGTGNTSSGEHVACIWWATTLCAVSLGFWLI</sequence>
<dbReference type="Proteomes" id="UP001243375">
    <property type="component" value="Unassembled WGS sequence"/>
</dbReference>
<proteinExistence type="predicted"/>